<evidence type="ECO:0000313" key="4">
    <source>
        <dbReference type="Proteomes" id="UP000532746"/>
    </source>
</evidence>
<gene>
    <name evidence="3" type="ORF">HNQ93_001762</name>
</gene>
<evidence type="ECO:0000313" key="3">
    <source>
        <dbReference type="EMBL" id="MBB6058916.1"/>
    </source>
</evidence>
<reference evidence="3 4" key="1">
    <citation type="submission" date="2020-08" db="EMBL/GenBank/DDBJ databases">
        <title>Genomic Encyclopedia of Type Strains, Phase IV (KMG-IV): sequencing the most valuable type-strain genomes for metagenomic binning, comparative biology and taxonomic classification.</title>
        <authorList>
            <person name="Goeker M."/>
        </authorList>
    </citation>
    <scope>NUCLEOTIDE SEQUENCE [LARGE SCALE GENOMIC DNA]</scope>
    <source>
        <strain evidence="3 4">DSM 26718</strain>
    </source>
</reference>
<keyword evidence="2" id="KW-0472">Membrane</keyword>
<proteinExistence type="predicted"/>
<name>A0A7W9T021_9BACT</name>
<organism evidence="3 4">
    <name type="scientific">Hymenobacter luteus</name>
    <dbReference type="NCBI Taxonomy" id="1411122"/>
    <lineage>
        <taxon>Bacteria</taxon>
        <taxon>Pseudomonadati</taxon>
        <taxon>Bacteroidota</taxon>
        <taxon>Cytophagia</taxon>
        <taxon>Cytophagales</taxon>
        <taxon>Hymenobacteraceae</taxon>
        <taxon>Hymenobacter</taxon>
    </lineage>
</organism>
<keyword evidence="2" id="KW-1133">Transmembrane helix</keyword>
<evidence type="ECO:0000256" key="2">
    <source>
        <dbReference type="SAM" id="Phobius"/>
    </source>
</evidence>
<comment type="caution">
    <text evidence="3">The sequence shown here is derived from an EMBL/GenBank/DDBJ whole genome shotgun (WGS) entry which is preliminary data.</text>
</comment>
<feature type="region of interest" description="Disordered" evidence="1">
    <location>
        <begin position="40"/>
        <end position="63"/>
    </location>
</feature>
<dbReference type="Proteomes" id="UP000532746">
    <property type="component" value="Unassembled WGS sequence"/>
</dbReference>
<feature type="transmembrane region" description="Helical" evidence="2">
    <location>
        <begin position="12"/>
        <end position="29"/>
    </location>
</feature>
<sequence length="63" mass="7195">MDWLRSLWKIKFYALFALLIYGGFLWAGLHGSRWLGSDDENTENLNGNSHTTGTGGRSSFYHK</sequence>
<dbReference type="EMBL" id="JACHGG010000002">
    <property type="protein sequence ID" value="MBB6058916.1"/>
    <property type="molecule type" value="Genomic_DNA"/>
</dbReference>
<keyword evidence="2" id="KW-0812">Transmembrane</keyword>
<keyword evidence="4" id="KW-1185">Reference proteome</keyword>
<dbReference type="RefSeq" id="WP_183402928.1">
    <property type="nucleotide sequence ID" value="NZ_JACHGG010000002.1"/>
</dbReference>
<protein>
    <submittedName>
        <fullName evidence="3">Uncharacterized protein</fullName>
    </submittedName>
</protein>
<feature type="compositionally biased region" description="Polar residues" evidence="1">
    <location>
        <begin position="43"/>
        <end position="52"/>
    </location>
</feature>
<accession>A0A7W9T021</accession>
<evidence type="ECO:0000256" key="1">
    <source>
        <dbReference type="SAM" id="MobiDB-lite"/>
    </source>
</evidence>
<dbReference type="AlphaFoldDB" id="A0A7W9T021"/>